<organism evidence="8">
    <name type="scientific">uncultured Eubacteriales bacterium</name>
    <dbReference type="NCBI Taxonomy" id="172733"/>
    <lineage>
        <taxon>Bacteria</taxon>
        <taxon>Bacillati</taxon>
        <taxon>Bacillota</taxon>
        <taxon>Clostridia</taxon>
        <taxon>Eubacteriales</taxon>
        <taxon>environmental samples</taxon>
    </lineage>
</organism>
<protein>
    <recommendedName>
        <fullName evidence="3 5">Regulatory protein RecX</fullName>
    </recommendedName>
</protein>
<reference evidence="8" key="1">
    <citation type="submission" date="2016-04" db="EMBL/GenBank/DDBJ databases">
        <authorList>
            <person name="Evans L.H."/>
            <person name="Alamgir A."/>
            <person name="Owens N."/>
            <person name="Weber N.D."/>
            <person name="Virtaneva K."/>
            <person name="Barbian K."/>
            <person name="Babar A."/>
            <person name="Rosenke K."/>
        </authorList>
    </citation>
    <scope>NUCLEOTIDE SEQUENCE</scope>
    <source>
        <strain evidence="8">86</strain>
    </source>
</reference>
<feature type="domain" description="RecX second three-helical" evidence="7">
    <location>
        <begin position="120"/>
        <end position="159"/>
    </location>
</feature>
<dbReference type="PANTHER" id="PTHR33602">
    <property type="entry name" value="REGULATORY PROTEIN RECX FAMILY PROTEIN"/>
    <property type="match status" value="1"/>
</dbReference>
<dbReference type="HAMAP" id="MF_01114">
    <property type="entry name" value="RecX"/>
    <property type="match status" value="1"/>
</dbReference>
<feature type="compositionally biased region" description="Acidic residues" evidence="6">
    <location>
        <begin position="91"/>
        <end position="104"/>
    </location>
</feature>
<dbReference type="EMBL" id="FLUN01000001">
    <property type="protein sequence ID" value="SBW08351.1"/>
    <property type="molecule type" value="Genomic_DNA"/>
</dbReference>
<evidence type="ECO:0000256" key="5">
    <source>
        <dbReference type="HAMAP-Rule" id="MF_01114"/>
    </source>
</evidence>
<dbReference type="GO" id="GO:0005737">
    <property type="term" value="C:cytoplasm"/>
    <property type="evidence" value="ECO:0007669"/>
    <property type="project" value="UniProtKB-SubCell"/>
</dbReference>
<dbReference type="AlphaFoldDB" id="A0A212K9F6"/>
<dbReference type="Gene3D" id="1.10.10.10">
    <property type="entry name" value="Winged helix-like DNA-binding domain superfamily/Winged helix DNA-binding domain"/>
    <property type="match status" value="2"/>
</dbReference>
<evidence type="ECO:0000256" key="2">
    <source>
        <dbReference type="ARBA" id="ARBA00009695"/>
    </source>
</evidence>
<proteinExistence type="inferred from homology"/>
<evidence type="ECO:0000256" key="4">
    <source>
        <dbReference type="ARBA" id="ARBA00022490"/>
    </source>
</evidence>
<dbReference type="GO" id="GO:0006282">
    <property type="term" value="P:regulation of DNA repair"/>
    <property type="evidence" value="ECO:0007669"/>
    <property type="project" value="UniProtKB-UniRule"/>
</dbReference>
<evidence type="ECO:0000259" key="7">
    <source>
        <dbReference type="Pfam" id="PF02631"/>
    </source>
</evidence>
<evidence type="ECO:0000256" key="1">
    <source>
        <dbReference type="ARBA" id="ARBA00004496"/>
    </source>
</evidence>
<dbReference type="InterPro" id="IPR003783">
    <property type="entry name" value="Regulatory_RecX"/>
</dbReference>
<comment type="function">
    <text evidence="5">Modulates RecA activity.</text>
</comment>
<name>A0A212K9F6_9FIRM</name>
<feature type="region of interest" description="Disordered" evidence="6">
    <location>
        <begin position="83"/>
        <end position="104"/>
    </location>
</feature>
<gene>
    <name evidence="5 8" type="primary">recX</name>
    <name evidence="8" type="ORF">KL86CLO1_12441</name>
</gene>
<evidence type="ECO:0000256" key="6">
    <source>
        <dbReference type="SAM" id="MobiDB-lite"/>
    </source>
</evidence>
<dbReference type="PANTHER" id="PTHR33602:SF1">
    <property type="entry name" value="REGULATORY PROTEIN RECX FAMILY PROTEIN"/>
    <property type="match status" value="1"/>
</dbReference>
<sequence length="219" mass="24971">MRIARLVPSSKVQGRWLCHMEDGSILRVGENEVLAFSLYSGMDLDESTAADLAAAARKGALREKALNLISARPMSRKELLEKLTPRRRWEEEEERTPEEGEAEDAAAQVADWLEDLGYLNDAEYAKSVARHYSAKGYGQGKIQDELWKRGVPREYWDEAKESAQPPDAGIDAFLRQKLKGRPPDHKELKRASDALARRGYRWNEIKEGLRRYGAEIEEE</sequence>
<comment type="subcellular location">
    <subcellularLocation>
        <location evidence="1 5">Cytoplasm</location>
    </subcellularLocation>
</comment>
<evidence type="ECO:0000256" key="3">
    <source>
        <dbReference type="ARBA" id="ARBA00018111"/>
    </source>
</evidence>
<dbReference type="InterPro" id="IPR053924">
    <property type="entry name" value="RecX_HTH_2nd"/>
</dbReference>
<dbReference type="InterPro" id="IPR036388">
    <property type="entry name" value="WH-like_DNA-bd_sf"/>
</dbReference>
<dbReference type="Pfam" id="PF02631">
    <property type="entry name" value="RecX_HTH2"/>
    <property type="match status" value="1"/>
</dbReference>
<accession>A0A212K9F6</accession>
<comment type="similarity">
    <text evidence="2 5">Belongs to the RecX family.</text>
</comment>
<keyword evidence="4 5" id="KW-0963">Cytoplasm</keyword>
<evidence type="ECO:0000313" key="8">
    <source>
        <dbReference type="EMBL" id="SBW08351.1"/>
    </source>
</evidence>